<feature type="chain" id="PRO_5013318520" description="thioredoxin-dependent peroxiredoxin" evidence="12">
    <location>
        <begin position="28"/>
        <end position="384"/>
    </location>
</feature>
<reference evidence="15" key="1">
    <citation type="submission" date="2017-02" db="EMBL/GenBank/DDBJ databases">
        <authorList>
            <person name="Varghese N."/>
            <person name="Submissions S."/>
        </authorList>
    </citation>
    <scope>NUCLEOTIDE SEQUENCE [LARGE SCALE GENOMIC DNA]</scope>
    <source>
        <strain evidence="15">ATCC 700200</strain>
    </source>
</reference>
<evidence type="ECO:0000256" key="2">
    <source>
        <dbReference type="ARBA" id="ARBA00013017"/>
    </source>
</evidence>
<dbReference type="InterPro" id="IPR032710">
    <property type="entry name" value="NTF2-like_dom_sf"/>
</dbReference>
<evidence type="ECO:0000256" key="9">
    <source>
        <dbReference type="ARBA" id="ARBA00038489"/>
    </source>
</evidence>
<evidence type="ECO:0000256" key="11">
    <source>
        <dbReference type="ARBA" id="ARBA00049091"/>
    </source>
</evidence>
<evidence type="ECO:0000259" key="13">
    <source>
        <dbReference type="PROSITE" id="PS51352"/>
    </source>
</evidence>
<organism evidence="14 15">
    <name type="scientific">Prosthecobacter debontii</name>
    <dbReference type="NCBI Taxonomy" id="48467"/>
    <lineage>
        <taxon>Bacteria</taxon>
        <taxon>Pseudomonadati</taxon>
        <taxon>Verrucomicrobiota</taxon>
        <taxon>Verrucomicrobiia</taxon>
        <taxon>Verrucomicrobiales</taxon>
        <taxon>Verrucomicrobiaceae</taxon>
        <taxon>Prosthecobacter</taxon>
    </lineage>
</organism>
<gene>
    <name evidence="14" type="ORF">SAMN02745166_01135</name>
</gene>
<dbReference type="Pfam" id="PF12680">
    <property type="entry name" value="SnoaL_2"/>
    <property type="match status" value="1"/>
</dbReference>
<dbReference type="SUPFAM" id="SSF52833">
    <property type="entry name" value="Thioredoxin-like"/>
    <property type="match status" value="1"/>
</dbReference>
<dbReference type="InterPro" id="IPR000866">
    <property type="entry name" value="AhpC/TSA"/>
</dbReference>
<dbReference type="InterPro" id="IPR037401">
    <property type="entry name" value="SnoaL-like"/>
</dbReference>
<evidence type="ECO:0000313" key="15">
    <source>
        <dbReference type="Proteomes" id="UP000190774"/>
    </source>
</evidence>
<dbReference type="Gene3D" id="3.10.450.50">
    <property type="match status" value="1"/>
</dbReference>
<dbReference type="InterPro" id="IPR013766">
    <property type="entry name" value="Thioredoxin_domain"/>
</dbReference>
<evidence type="ECO:0000256" key="5">
    <source>
        <dbReference type="ARBA" id="ARBA00023002"/>
    </source>
</evidence>
<keyword evidence="4" id="KW-0049">Antioxidant</keyword>
<keyword evidence="5" id="KW-0560">Oxidoreductase</keyword>
<dbReference type="CDD" id="cd02970">
    <property type="entry name" value="PRX_like2"/>
    <property type="match status" value="1"/>
</dbReference>
<evidence type="ECO:0000256" key="7">
    <source>
        <dbReference type="ARBA" id="ARBA00023284"/>
    </source>
</evidence>
<keyword evidence="3" id="KW-0575">Peroxidase</keyword>
<dbReference type="STRING" id="48467.SAMN02745166_01135"/>
<keyword evidence="15" id="KW-1185">Reference proteome</keyword>
<protein>
    <recommendedName>
        <fullName evidence="2">thioredoxin-dependent peroxiredoxin</fullName>
        <ecNumber evidence="2">1.11.1.24</ecNumber>
    </recommendedName>
    <alternativeName>
        <fullName evidence="8">Thioredoxin peroxidase</fullName>
    </alternativeName>
    <alternativeName>
        <fullName evidence="10">Thioredoxin-dependent peroxiredoxin Bcp</fullName>
    </alternativeName>
</protein>
<keyword evidence="12" id="KW-0732">Signal</keyword>
<dbReference type="GO" id="GO:0034599">
    <property type="term" value="P:cellular response to oxidative stress"/>
    <property type="evidence" value="ECO:0007669"/>
    <property type="project" value="TreeGrafter"/>
</dbReference>
<dbReference type="PANTHER" id="PTHR42801">
    <property type="entry name" value="THIOREDOXIN-DEPENDENT PEROXIDE REDUCTASE"/>
    <property type="match status" value="1"/>
</dbReference>
<evidence type="ECO:0000256" key="10">
    <source>
        <dbReference type="ARBA" id="ARBA00042639"/>
    </source>
</evidence>
<dbReference type="PROSITE" id="PS51352">
    <property type="entry name" value="THIOREDOXIN_2"/>
    <property type="match status" value="1"/>
</dbReference>
<comment type="catalytic activity">
    <reaction evidence="11">
        <text>a hydroperoxide + [thioredoxin]-dithiol = an alcohol + [thioredoxin]-disulfide + H2O</text>
        <dbReference type="Rhea" id="RHEA:62620"/>
        <dbReference type="Rhea" id="RHEA-COMP:10698"/>
        <dbReference type="Rhea" id="RHEA-COMP:10700"/>
        <dbReference type="ChEBI" id="CHEBI:15377"/>
        <dbReference type="ChEBI" id="CHEBI:29950"/>
        <dbReference type="ChEBI" id="CHEBI:30879"/>
        <dbReference type="ChEBI" id="CHEBI:35924"/>
        <dbReference type="ChEBI" id="CHEBI:50058"/>
        <dbReference type="EC" id="1.11.1.24"/>
    </reaction>
</comment>
<dbReference type="EC" id="1.11.1.24" evidence="2"/>
<proteinExistence type="inferred from homology"/>
<evidence type="ECO:0000256" key="4">
    <source>
        <dbReference type="ARBA" id="ARBA00022862"/>
    </source>
</evidence>
<evidence type="ECO:0000256" key="6">
    <source>
        <dbReference type="ARBA" id="ARBA00023157"/>
    </source>
</evidence>
<dbReference type="SUPFAM" id="SSF54427">
    <property type="entry name" value="NTF2-like"/>
    <property type="match status" value="1"/>
</dbReference>
<dbReference type="Gene3D" id="3.40.30.10">
    <property type="entry name" value="Glutaredoxin"/>
    <property type="match status" value="1"/>
</dbReference>
<dbReference type="GO" id="GO:0045454">
    <property type="term" value="P:cell redox homeostasis"/>
    <property type="evidence" value="ECO:0007669"/>
    <property type="project" value="TreeGrafter"/>
</dbReference>
<dbReference type="PANTHER" id="PTHR42801:SF7">
    <property type="entry name" value="SLL1159 PROTEIN"/>
    <property type="match status" value="1"/>
</dbReference>
<evidence type="ECO:0000256" key="3">
    <source>
        <dbReference type="ARBA" id="ARBA00022559"/>
    </source>
</evidence>
<evidence type="ECO:0000313" key="14">
    <source>
        <dbReference type="EMBL" id="SKA85338.1"/>
    </source>
</evidence>
<dbReference type="GO" id="GO:0008379">
    <property type="term" value="F:thioredoxin peroxidase activity"/>
    <property type="evidence" value="ECO:0007669"/>
    <property type="project" value="TreeGrafter"/>
</dbReference>
<name>A0A1T4X899_9BACT</name>
<keyword evidence="6" id="KW-1015">Disulfide bond</keyword>
<dbReference type="InterPro" id="IPR036249">
    <property type="entry name" value="Thioredoxin-like_sf"/>
</dbReference>
<comment type="similarity">
    <text evidence="9">Belongs to the peroxiredoxin family. BCP/PrxQ subfamily.</text>
</comment>
<evidence type="ECO:0000256" key="12">
    <source>
        <dbReference type="SAM" id="SignalP"/>
    </source>
</evidence>
<sequence length="384" mass="42809">MKTRMMNSHPLWKWLPVLTLYSTAALAEETLQQQLEARKAEFAARVPQEVQTAYAAGIQAVSNSGILSSAKQAGEKAPDFTLQDAKGQSVALHELLENGPVVLTWYRGGWCPYCNLSLRALQKVLPEFEKGGAQLVALTPELPDKTLSTAEKNKLQFQVLTDLNHQVAQSYGIVFKLTPEVRDQYKRNFDLLAYNGSAAGDDTLPLAATYIISQDGIIRYAFLEADYRARAEPAELVAFVKQLLPQKEDHPSVALLKEFWLRVWNPPHDLSAVDELLTDDFVITNPSGDIVGKAAFKEWLSGFHKKLGHSRLMPFETFASADGTRVVSRWQASGINHGMLGTPDDGKPVRFSGIAIWEVRDGKLSHNWVERSAWELHQTLTDKP</sequence>
<evidence type="ECO:0000256" key="8">
    <source>
        <dbReference type="ARBA" id="ARBA00032824"/>
    </source>
</evidence>
<feature type="domain" description="Thioredoxin" evidence="13">
    <location>
        <begin position="71"/>
        <end position="245"/>
    </location>
</feature>
<evidence type="ECO:0000256" key="1">
    <source>
        <dbReference type="ARBA" id="ARBA00003330"/>
    </source>
</evidence>
<dbReference type="AlphaFoldDB" id="A0A1T4X899"/>
<comment type="function">
    <text evidence="1">Thiol-specific peroxidase that catalyzes the reduction of hydrogen peroxide and organic hydroperoxides to water and alcohols, respectively. Plays a role in cell protection against oxidative stress by detoxifying peroxides and as sensor of hydrogen peroxide-mediated signaling events.</text>
</comment>
<dbReference type="GO" id="GO:0005737">
    <property type="term" value="C:cytoplasm"/>
    <property type="evidence" value="ECO:0007669"/>
    <property type="project" value="TreeGrafter"/>
</dbReference>
<dbReference type="EMBL" id="FUYE01000003">
    <property type="protein sequence ID" value="SKA85338.1"/>
    <property type="molecule type" value="Genomic_DNA"/>
</dbReference>
<dbReference type="Proteomes" id="UP000190774">
    <property type="component" value="Unassembled WGS sequence"/>
</dbReference>
<keyword evidence="7" id="KW-0676">Redox-active center</keyword>
<dbReference type="InterPro" id="IPR050924">
    <property type="entry name" value="Peroxiredoxin_BCP/PrxQ"/>
</dbReference>
<dbReference type="Pfam" id="PF00578">
    <property type="entry name" value="AhpC-TSA"/>
    <property type="match status" value="1"/>
</dbReference>
<feature type="signal peptide" evidence="12">
    <location>
        <begin position="1"/>
        <end position="27"/>
    </location>
</feature>
<accession>A0A1T4X899</accession>